<dbReference type="Gene3D" id="3.90.1580.10">
    <property type="entry name" value="paralog of FGE (formylglycine-generating enzyme)"/>
    <property type="match status" value="1"/>
</dbReference>
<dbReference type="InterPro" id="IPR004155">
    <property type="entry name" value="PBS_lyase_HEAT"/>
</dbReference>
<keyword evidence="4" id="KW-0472">Membrane</keyword>
<feature type="chain" id="PRO_5013277978" evidence="5">
    <location>
        <begin position="28"/>
        <end position="985"/>
    </location>
</feature>
<feature type="transmembrane region" description="Helical" evidence="4">
    <location>
        <begin position="66"/>
        <end position="84"/>
    </location>
</feature>
<keyword evidence="5" id="KW-0732">Signal</keyword>
<dbReference type="Pfam" id="PF22731">
    <property type="entry name" value="NCH4"/>
    <property type="match status" value="1"/>
</dbReference>
<dbReference type="Gene3D" id="1.25.10.10">
    <property type="entry name" value="Leucine-rich Repeat Variant"/>
    <property type="match status" value="1"/>
</dbReference>
<dbReference type="InterPro" id="IPR005532">
    <property type="entry name" value="SUMF_dom"/>
</dbReference>
<keyword evidence="9" id="KW-1185">Reference proteome</keyword>
<dbReference type="KEGG" id="hhg:XM38_004490"/>
<evidence type="ECO:0000256" key="2">
    <source>
        <dbReference type="ARBA" id="ARBA00022738"/>
    </source>
</evidence>
<dbReference type="SMART" id="SM00567">
    <property type="entry name" value="EZ_HEAT"/>
    <property type="match status" value="3"/>
</dbReference>
<evidence type="ECO:0000256" key="5">
    <source>
        <dbReference type="SAM" id="SignalP"/>
    </source>
</evidence>
<keyword evidence="4" id="KW-1133">Transmembrane helix</keyword>
<proteinExistence type="predicted"/>
<dbReference type="GO" id="GO:0030089">
    <property type="term" value="C:phycobilisome"/>
    <property type="evidence" value="ECO:0007669"/>
    <property type="project" value="UniProtKB-KW"/>
</dbReference>
<dbReference type="RefSeq" id="WP_225889156.1">
    <property type="nucleotide sequence ID" value="NZ_CP021983.2"/>
</dbReference>
<keyword evidence="2" id="KW-0605">Phycobilisome</keyword>
<feature type="region of interest" description="Disordered" evidence="3">
    <location>
        <begin position="28"/>
        <end position="54"/>
    </location>
</feature>
<evidence type="ECO:0000313" key="9">
    <source>
        <dbReference type="Proteomes" id="UP000191901"/>
    </source>
</evidence>
<feature type="signal peptide" evidence="5">
    <location>
        <begin position="1"/>
        <end position="27"/>
    </location>
</feature>
<sequence length="985" mass="110035">MRFNPCRVLLTSVVTAWLVAGASLCPASGQPAPSTPEPSSPTPSPTASPVPTPEERIEQLWQEHQVSLILAAIVVGGYLGVLWIKPLWLLKLPSTDITVPWSDWKLPLGMVRSLKYRDRVLDVWVEQHWQTAKGEFFKLSTVDNRAIHIPLPVTLDKVKISDLTGPHLAPTFQRKTAVLLICGEGGIGKTSLACQIAQWGLDKQLSPHRMIPVLIETELDGEVTLLAAIRGQLNALTNQPDPIAPDLLEKLLQRQRLLVIVDHLSEMGEATRDQIKPQLADFPAKALVVTSRLEESLGGIRKTVVRPMQVEANRLWPFMSAYLEAKGKQDLFEDDQYSDGCDRLRRMARERSITVLLARLYIDHMIQERQGAGGILPDSVPKLMLSYLNQLNFNLAENSRDNLAVQRDAKLIAWECLQQTYRPVWIKKVDAIAALARVEDSASAQDRLEYLEKRLQFLQTPEPGDSTRIILDPLAEYLAAAYWVEQTCQQPNPKAAWQRFFADVDQTLEKTNETPEIIRGFLLAVRDCCIDNANDDRIPKELPDQLARKVDLDPEELRRQQETRRIRRLISELSAPELKYRLSAAEDLGNRGAAARVAEPNLVGMLENPNQTLEARQAAAQALGKLGIAAAPLLTLLKNSSEAAILRRSVAEALGQMKTGQAELLSILEDGGQPLILRQGAARAMSLIGAPSGEPVPMLLVELGAKQVTTQVKPIQVWREPLPGDIDLELVAIPGGDFLMGSPPDEVGRDWYPYVFAQTEGLNVEAQHWVMIRPFWMSRYPITQAQWRAVAALPKINQDLDPNPSNFKGDNYPVEAVSWYETMEFCERLSQYTGKSYRLPSEAEWEYACRAGTTGPFHLGDTLSTELANYDGSNTYGNGIKGEYRQKTTDVGSFGVVNAFGLADMHGNVWEWCLDHWHSSYNGAPTDSSAWVTEGDDRYRLLRGGSWLYVPDCCRSAFRFRDTPINRNIVIGFRVVCVSSWTHAS</sequence>
<dbReference type="GO" id="GO:0120147">
    <property type="term" value="F:formylglycine-generating oxidase activity"/>
    <property type="evidence" value="ECO:0007669"/>
    <property type="project" value="TreeGrafter"/>
</dbReference>
<evidence type="ECO:0000259" key="6">
    <source>
        <dbReference type="Pfam" id="PF03781"/>
    </source>
</evidence>
<dbReference type="InterPro" id="IPR011989">
    <property type="entry name" value="ARM-like"/>
</dbReference>
<dbReference type="PANTHER" id="PTHR23150">
    <property type="entry name" value="SULFATASE MODIFYING FACTOR 1, 2"/>
    <property type="match status" value="1"/>
</dbReference>
<evidence type="ECO:0000259" key="7">
    <source>
        <dbReference type="Pfam" id="PF22731"/>
    </source>
</evidence>
<reference evidence="8 9" key="1">
    <citation type="journal article" date="2016" name="Biochim. Biophys. Acta">
        <title>Characterization of red-shifted phycobilisomes isolated from the chlorophyll f-containing cyanobacterium Halomicronema hongdechloris.</title>
        <authorList>
            <person name="Li Y."/>
            <person name="Lin Y."/>
            <person name="Garvey C.J."/>
            <person name="Birch D."/>
            <person name="Corkery R.W."/>
            <person name="Loughlin P.C."/>
            <person name="Scheer H."/>
            <person name="Willows R.D."/>
            <person name="Chen M."/>
        </authorList>
    </citation>
    <scope>NUCLEOTIDE SEQUENCE [LARGE SCALE GENOMIC DNA]</scope>
    <source>
        <strain evidence="8 9">C2206</strain>
    </source>
</reference>
<dbReference type="SUPFAM" id="SSF52540">
    <property type="entry name" value="P-loop containing nucleoside triphosphate hydrolases"/>
    <property type="match status" value="1"/>
</dbReference>
<feature type="domain" description="NACHT C-terminal Helical" evidence="7">
    <location>
        <begin position="510"/>
        <end position="554"/>
    </location>
</feature>
<keyword evidence="4" id="KW-0812">Transmembrane</keyword>
<dbReference type="Gene3D" id="3.40.50.300">
    <property type="entry name" value="P-loop containing nucleotide triphosphate hydrolases"/>
    <property type="match status" value="1"/>
</dbReference>
<name>A0A1Z3HGR7_9CYAN</name>
<dbReference type="InterPro" id="IPR027417">
    <property type="entry name" value="P-loop_NTPase"/>
</dbReference>
<organism evidence="8 9">
    <name type="scientific">Halomicronema hongdechloris C2206</name>
    <dbReference type="NCBI Taxonomy" id="1641165"/>
    <lineage>
        <taxon>Bacteria</taxon>
        <taxon>Bacillati</taxon>
        <taxon>Cyanobacteriota</taxon>
        <taxon>Cyanophyceae</taxon>
        <taxon>Nodosilineales</taxon>
        <taxon>Nodosilineaceae</taxon>
        <taxon>Halomicronema</taxon>
    </lineage>
</organism>
<evidence type="ECO:0000256" key="3">
    <source>
        <dbReference type="SAM" id="MobiDB-lite"/>
    </source>
</evidence>
<dbReference type="Proteomes" id="UP000191901">
    <property type="component" value="Chromosome"/>
</dbReference>
<gene>
    <name evidence="8" type="ORF">XM38_004490</name>
</gene>
<dbReference type="InterPro" id="IPR051043">
    <property type="entry name" value="Sulfatase_Mod_Factor_Kinase"/>
</dbReference>
<feature type="domain" description="Sulfatase-modifying factor enzyme-like" evidence="6">
    <location>
        <begin position="729"/>
        <end position="976"/>
    </location>
</feature>
<protein>
    <submittedName>
        <fullName evidence="8">Uncharacterized protein</fullName>
    </submittedName>
</protein>
<accession>A0A1Z3HGR7</accession>
<dbReference type="EMBL" id="CP021983">
    <property type="protein sequence ID" value="ASC69522.1"/>
    <property type="molecule type" value="Genomic_DNA"/>
</dbReference>
<dbReference type="AlphaFoldDB" id="A0A1Z3HGR7"/>
<keyword evidence="1" id="KW-0042">Antenna complex</keyword>
<dbReference type="InterPro" id="IPR016187">
    <property type="entry name" value="CTDL_fold"/>
</dbReference>
<evidence type="ECO:0000256" key="4">
    <source>
        <dbReference type="SAM" id="Phobius"/>
    </source>
</evidence>
<dbReference type="InterPro" id="IPR054589">
    <property type="entry name" value="NCH4"/>
</dbReference>
<dbReference type="Pfam" id="PF03781">
    <property type="entry name" value="FGE-sulfatase"/>
    <property type="match status" value="1"/>
</dbReference>
<dbReference type="InterPro" id="IPR042095">
    <property type="entry name" value="SUMF_sf"/>
</dbReference>
<dbReference type="InterPro" id="IPR016024">
    <property type="entry name" value="ARM-type_fold"/>
</dbReference>
<dbReference type="SUPFAM" id="SSF48371">
    <property type="entry name" value="ARM repeat"/>
    <property type="match status" value="1"/>
</dbReference>
<dbReference type="PANTHER" id="PTHR23150:SF19">
    <property type="entry name" value="FORMYLGLYCINE-GENERATING ENZYME"/>
    <property type="match status" value="1"/>
</dbReference>
<evidence type="ECO:0000256" key="1">
    <source>
        <dbReference type="ARBA" id="ARBA00022549"/>
    </source>
</evidence>
<feature type="compositionally biased region" description="Pro residues" evidence="3">
    <location>
        <begin position="33"/>
        <end position="52"/>
    </location>
</feature>
<evidence type="ECO:0000313" key="8">
    <source>
        <dbReference type="EMBL" id="ASC69522.1"/>
    </source>
</evidence>
<dbReference type="SUPFAM" id="SSF56436">
    <property type="entry name" value="C-type lectin-like"/>
    <property type="match status" value="1"/>
</dbReference>